<accession>A0A443NXR4</accession>
<dbReference type="InterPro" id="IPR012392">
    <property type="entry name" value="3-ktacl-CoA_syn"/>
</dbReference>
<dbReference type="AlphaFoldDB" id="A0A443NXR4"/>
<dbReference type="GO" id="GO:0016747">
    <property type="term" value="F:acyltransferase activity, transferring groups other than amino-acyl groups"/>
    <property type="evidence" value="ECO:0007669"/>
    <property type="project" value="InterPro"/>
</dbReference>
<dbReference type="PANTHER" id="PTHR31561">
    <property type="entry name" value="3-KETOACYL-COA SYNTHASE"/>
    <property type="match status" value="1"/>
</dbReference>
<reference evidence="4 5" key="1">
    <citation type="journal article" date="2019" name="Nat. Plants">
        <title>Stout camphor tree genome fills gaps in understanding of flowering plant genome evolution.</title>
        <authorList>
            <person name="Chaw S.M."/>
            <person name="Liu Y.C."/>
            <person name="Wu Y.W."/>
            <person name="Wang H.Y."/>
            <person name="Lin C.I."/>
            <person name="Wu C.S."/>
            <person name="Ke H.M."/>
            <person name="Chang L.Y."/>
            <person name="Hsu C.Y."/>
            <person name="Yang H.T."/>
            <person name="Sudianto E."/>
            <person name="Hsu M.H."/>
            <person name="Wu K.P."/>
            <person name="Wang L.N."/>
            <person name="Leebens-Mack J.H."/>
            <person name="Tsai I.J."/>
        </authorList>
    </citation>
    <scope>NUCLEOTIDE SEQUENCE [LARGE SCALE GENOMIC DNA]</scope>
    <source>
        <strain evidence="5">cv. Chaw 1501</strain>
        <tissue evidence="4">Young leaves</tissue>
    </source>
</reference>
<keyword evidence="1" id="KW-0808">Transferase</keyword>
<dbReference type="OrthoDB" id="329835at2759"/>
<dbReference type="GO" id="GO:0006633">
    <property type="term" value="P:fatty acid biosynthetic process"/>
    <property type="evidence" value="ECO:0007669"/>
    <property type="project" value="InterPro"/>
</dbReference>
<dbReference type="Proteomes" id="UP000283530">
    <property type="component" value="Unassembled WGS sequence"/>
</dbReference>
<proteinExistence type="predicted"/>
<evidence type="ECO:0000259" key="3">
    <source>
        <dbReference type="Pfam" id="PF08392"/>
    </source>
</evidence>
<feature type="domain" description="FAE" evidence="3">
    <location>
        <begin position="1"/>
        <end position="45"/>
    </location>
</feature>
<evidence type="ECO:0000313" key="4">
    <source>
        <dbReference type="EMBL" id="RWR83281.1"/>
    </source>
</evidence>
<dbReference type="EMBL" id="QPKB01000004">
    <property type="protein sequence ID" value="RWR83281.1"/>
    <property type="molecule type" value="Genomic_DNA"/>
</dbReference>
<keyword evidence="5" id="KW-1185">Reference proteome</keyword>
<evidence type="ECO:0000256" key="2">
    <source>
        <dbReference type="SAM" id="MobiDB-lite"/>
    </source>
</evidence>
<gene>
    <name evidence="4" type="ORF">CKAN_01203200</name>
</gene>
<dbReference type="Pfam" id="PF08392">
    <property type="entry name" value="FAE1_CUT1_RppA"/>
    <property type="match status" value="1"/>
</dbReference>
<sequence length="269" mass="29070">MGVSLARELMVVAGDALKTNITTLTSLVLPYSEQFRFLVALVRWKFLAMKIPATSALRPSPTSASISLSFFLSLFLSPPVAPARRRSLSLSFFLSLSLSPATGSPRMPSPSPSPFPHRPLSGNPVPFPISPFLSFSIPLSPSPLACRWPPPEIPPPSTSPSSSRPPPVAPTHPLPLSPFLPLPGRLQPSPLPPPSLPLSLLLSPLVSLPFALFLSLRFGNTERMVGEGCGWALGDGDEGGWGLSEQERKRGRWVSGWRGCRSRERKREG</sequence>
<organism evidence="4 5">
    <name type="scientific">Cinnamomum micranthum f. kanehirae</name>
    <dbReference type="NCBI Taxonomy" id="337451"/>
    <lineage>
        <taxon>Eukaryota</taxon>
        <taxon>Viridiplantae</taxon>
        <taxon>Streptophyta</taxon>
        <taxon>Embryophyta</taxon>
        <taxon>Tracheophyta</taxon>
        <taxon>Spermatophyta</taxon>
        <taxon>Magnoliopsida</taxon>
        <taxon>Magnoliidae</taxon>
        <taxon>Laurales</taxon>
        <taxon>Lauraceae</taxon>
        <taxon>Cinnamomum</taxon>
    </lineage>
</organism>
<dbReference type="InterPro" id="IPR013601">
    <property type="entry name" value="FAE1_typ3_polyketide_synth"/>
</dbReference>
<protein>
    <submittedName>
        <fullName evidence="4">3-ketoacyl-CoA synthase 1</fullName>
    </submittedName>
</protein>
<comment type="caution">
    <text evidence="4">The sequence shown here is derived from an EMBL/GenBank/DDBJ whole genome shotgun (WGS) entry which is preliminary data.</text>
</comment>
<name>A0A443NXR4_9MAGN</name>
<evidence type="ECO:0000313" key="5">
    <source>
        <dbReference type="Proteomes" id="UP000283530"/>
    </source>
</evidence>
<dbReference type="GO" id="GO:0016020">
    <property type="term" value="C:membrane"/>
    <property type="evidence" value="ECO:0007669"/>
    <property type="project" value="InterPro"/>
</dbReference>
<keyword evidence="1" id="KW-0012">Acyltransferase</keyword>
<feature type="region of interest" description="Disordered" evidence="2">
    <location>
        <begin position="148"/>
        <end position="172"/>
    </location>
</feature>
<evidence type="ECO:0000256" key="1">
    <source>
        <dbReference type="ARBA" id="ARBA00023315"/>
    </source>
</evidence>